<keyword evidence="7" id="KW-1185">Reference proteome</keyword>
<evidence type="ECO:0000313" key="6">
    <source>
        <dbReference type="EMBL" id="AFM25062.1"/>
    </source>
</evidence>
<evidence type="ECO:0000256" key="2">
    <source>
        <dbReference type="ARBA" id="ARBA00023239"/>
    </source>
</evidence>
<feature type="domain" description="Glycine radical" evidence="4">
    <location>
        <begin position="715"/>
        <end position="839"/>
    </location>
</feature>
<evidence type="ECO:0000313" key="7">
    <source>
        <dbReference type="Proteomes" id="UP000006055"/>
    </source>
</evidence>
<dbReference type="SUPFAM" id="SSF51998">
    <property type="entry name" value="PFL-like glycyl radical enzymes"/>
    <property type="match status" value="1"/>
</dbReference>
<dbReference type="InterPro" id="IPR004184">
    <property type="entry name" value="PFL_dom"/>
</dbReference>
<evidence type="ECO:0000259" key="4">
    <source>
        <dbReference type="PROSITE" id="PS51149"/>
    </source>
</evidence>
<dbReference type="Proteomes" id="UP000006055">
    <property type="component" value="Chromosome"/>
</dbReference>
<feature type="modified residue" description="Glycine radical" evidence="3">
    <location>
        <position position="814"/>
    </location>
</feature>
<dbReference type="Gene3D" id="3.20.70.20">
    <property type="match status" value="1"/>
</dbReference>
<dbReference type="PROSITE" id="PS51149">
    <property type="entry name" value="GLY_RADICAL_2"/>
    <property type="match status" value="1"/>
</dbReference>
<reference evidence="7" key="1">
    <citation type="submission" date="2012-06" db="EMBL/GenBank/DDBJ databases">
        <title>Complete sequence of chromosome of Desulfomonile tiedjei DSM 6799.</title>
        <authorList>
            <person name="Lucas S."/>
            <person name="Copeland A."/>
            <person name="Lapidus A."/>
            <person name="Glavina del Rio T."/>
            <person name="Dalin E."/>
            <person name="Tice H."/>
            <person name="Bruce D."/>
            <person name="Goodwin L."/>
            <person name="Pitluck S."/>
            <person name="Peters L."/>
            <person name="Ovchinnikova G."/>
            <person name="Zeytun A."/>
            <person name="Lu M."/>
            <person name="Kyrpides N."/>
            <person name="Mavromatis K."/>
            <person name="Ivanova N."/>
            <person name="Brettin T."/>
            <person name="Detter J.C."/>
            <person name="Han C."/>
            <person name="Larimer F."/>
            <person name="Land M."/>
            <person name="Hauser L."/>
            <person name="Markowitz V."/>
            <person name="Cheng J.-F."/>
            <person name="Hugenholtz P."/>
            <person name="Woyke T."/>
            <person name="Wu D."/>
            <person name="Spring S."/>
            <person name="Schroeder M."/>
            <person name="Brambilla E."/>
            <person name="Klenk H.-P."/>
            <person name="Eisen J.A."/>
        </authorList>
    </citation>
    <scope>NUCLEOTIDE SEQUENCE [LARGE SCALE GENOMIC DNA]</scope>
    <source>
        <strain evidence="7">ATCC 49306 / DSM 6799 / DCB-1</strain>
    </source>
</reference>
<dbReference type="OrthoDB" id="9803969at2"/>
<evidence type="ECO:0000256" key="1">
    <source>
        <dbReference type="ARBA" id="ARBA00022818"/>
    </source>
</evidence>
<dbReference type="RefSeq" id="WP_014810205.1">
    <property type="nucleotide sequence ID" value="NC_018025.1"/>
</dbReference>
<keyword evidence="1 3" id="KW-0556">Organic radical</keyword>
<protein>
    <submittedName>
        <fullName evidence="6">Pyruvate-formate lyase</fullName>
    </submittedName>
</protein>
<dbReference type="GO" id="GO:0005829">
    <property type="term" value="C:cytosol"/>
    <property type="evidence" value="ECO:0007669"/>
    <property type="project" value="TreeGrafter"/>
</dbReference>
<dbReference type="HOGENOM" id="CLU_009096_0_1_7"/>
<keyword evidence="6" id="KW-0670">Pyruvate</keyword>
<accession>I4C671</accession>
<dbReference type="Pfam" id="PF01228">
    <property type="entry name" value="Gly_radical"/>
    <property type="match status" value="1"/>
</dbReference>
<dbReference type="AlphaFoldDB" id="I4C671"/>
<proteinExistence type="predicted"/>
<dbReference type="PATRIC" id="fig|706587.4.peg.2732"/>
<dbReference type="eggNOG" id="COG1882">
    <property type="taxonomic scope" value="Bacteria"/>
</dbReference>
<feature type="domain" description="PFL" evidence="5">
    <location>
        <begin position="19"/>
        <end position="708"/>
    </location>
</feature>
<dbReference type="Pfam" id="PF02901">
    <property type="entry name" value="PFL-like"/>
    <property type="match status" value="1"/>
</dbReference>
<dbReference type="InterPro" id="IPR001150">
    <property type="entry name" value="Gly_radical"/>
</dbReference>
<dbReference type="PANTHER" id="PTHR43641">
    <property type="entry name" value="FORMATE ACETYLTRANSFERASE 3-RELATED"/>
    <property type="match status" value="1"/>
</dbReference>
<gene>
    <name evidence="6" type="ordered locus">Desti_2378</name>
</gene>
<evidence type="ECO:0000256" key="3">
    <source>
        <dbReference type="PROSITE-ProRule" id="PRU00493"/>
    </source>
</evidence>
<dbReference type="PANTHER" id="PTHR43641:SF2">
    <property type="entry name" value="DEHYDRATASE YBIW-RELATED"/>
    <property type="match status" value="1"/>
</dbReference>
<keyword evidence="2 6" id="KW-0456">Lyase</keyword>
<dbReference type="STRING" id="706587.Desti_2378"/>
<name>I4C671_DESTA</name>
<dbReference type="EMBL" id="CP003360">
    <property type="protein sequence ID" value="AFM25062.1"/>
    <property type="molecule type" value="Genomic_DNA"/>
</dbReference>
<organism evidence="6 7">
    <name type="scientific">Desulfomonile tiedjei (strain ATCC 49306 / DSM 6799 / DCB-1)</name>
    <dbReference type="NCBI Taxonomy" id="706587"/>
    <lineage>
        <taxon>Bacteria</taxon>
        <taxon>Pseudomonadati</taxon>
        <taxon>Thermodesulfobacteriota</taxon>
        <taxon>Desulfomonilia</taxon>
        <taxon>Desulfomonilales</taxon>
        <taxon>Desulfomonilaceae</taxon>
        <taxon>Desulfomonile</taxon>
    </lineage>
</organism>
<evidence type="ECO:0000259" key="5">
    <source>
        <dbReference type="PROSITE" id="PS51554"/>
    </source>
</evidence>
<dbReference type="GO" id="GO:0016829">
    <property type="term" value="F:lyase activity"/>
    <property type="evidence" value="ECO:0007669"/>
    <property type="project" value="UniProtKB-KW"/>
</dbReference>
<dbReference type="PROSITE" id="PS51554">
    <property type="entry name" value="PFL"/>
    <property type="match status" value="1"/>
</dbReference>
<dbReference type="KEGG" id="dti:Desti_2378"/>
<dbReference type="InterPro" id="IPR051215">
    <property type="entry name" value="GRE"/>
</dbReference>
<sequence>MGVSPKILDLKKYGFPEGSPLMLLREAYFRAIPEVCIERPDLVTRFHMESNLLKQERISILDKARVYRKVLENRKPVVWHNQAYQRGTDPYPDPRPFFFDDWSPFAGSTTSKFKGVLLYPELVGLMLWPELHGLPKRAHNPYQITAPDIEKLNLEIFPHWMDRSILEIARVRSYAQHSEAYHQSSEELKLMQLLVLFLTSKPLCISHTIPDFSRAIKYGLRGVINEAEQKMASADTPAKRDFYAAIVEVLEGIIAYSRNLANTAELLAPLQTISEKKRRLLEIAERYRRVPEHPAIGFKDALTTIWVCWTALNLENPNVGFSLGRLDQVLYPLYRQDVDRGRLHPADALELLCFFWLKIGDHVPMMPEAAEQLFGGTGANQAITIGGIDSQGNDSVNDVTYLILRATELMKLRDPNLNARYFPGINSEDYLRRLCEVNINTGATPAIHNDKAVILALQDKGDSLEHARDYGIVGCVEPVSAGRTYAHCAAVLVNVAAVLELALYNGRMRHTGSRLLTIETDPQGGFQTFEQFRDAYRAQLEWVADRAVRLNNLLGEVHQDFYPTPILSSLFEGPMDKGLDVIQGGARINSSGVSIIALADTADSLNVIEELCFNATPHRRVPLSTMMEAISANFEGFEDLYAATQKVPKYGNDDPGANENAQWLVTTLDEAFRGKDNYRGGKYRVGYWTMTIHAGLSEVTGALPNGRKDGENFASGITPVSGVAPHLTSALNSAAMLPSRALSSGVALNIKFAPEQDKEAMLDHFAPLIKGYFAGEKPDPGGIEIQFNVMDHETFLDAMAHPENYPYLLVRVSGYTAYFRDLNPQMQKEIMERTEYDLSSGTSHSYHIDTEA</sequence>